<comment type="caution">
    <text evidence="3">The sequence shown here is derived from an EMBL/GenBank/DDBJ whole genome shotgun (WGS) entry which is preliminary data.</text>
</comment>
<organism evidence="3 4">
    <name type="scientific">Populibacterium corticicola</name>
    <dbReference type="NCBI Taxonomy" id="1812826"/>
    <lineage>
        <taxon>Bacteria</taxon>
        <taxon>Bacillati</taxon>
        <taxon>Actinomycetota</taxon>
        <taxon>Actinomycetes</taxon>
        <taxon>Micrococcales</taxon>
        <taxon>Jonesiaceae</taxon>
        <taxon>Populibacterium</taxon>
    </lineage>
</organism>
<feature type="compositionally biased region" description="Basic and acidic residues" evidence="1">
    <location>
        <begin position="92"/>
        <end position="109"/>
    </location>
</feature>
<dbReference type="RefSeq" id="WP_377465470.1">
    <property type="nucleotide sequence ID" value="NZ_JBHUOP010000002.1"/>
</dbReference>
<proteinExistence type="predicted"/>
<dbReference type="EMBL" id="JBHUOP010000002">
    <property type="protein sequence ID" value="MFD2839885.1"/>
    <property type="molecule type" value="Genomic_DNA"/>
</dbReference>
<reference evidence="4" key="1">
    <citation type="journal article" date="2019" name="Int. J. Syst. Evol. Microbiol.">
        <title>The Global Catalogue of Microorganisms (GCM) 10K type strain sequencing project: providing services to taxonomists for standard genome sequencing and annotation.</title>
        <authorList>
            <consortium name="The Broad Institute Genomics Platform"/>
            <consortium name="The Broad Institute Genome Sequencing Center for Infectious Disease"/>
            <person name="Wu L."/>
            <person name="Ma J."/>
        </authorList>
    </citation>
    <scope>NUCLEOTIDE SEQUENCE [LARGE SCALE GENOMIC DNA]</scope>
    <source>
        <strain evidence="4">KCTC 33576</strain>
    </source>
</reference>
<evidence type="ECO:0000313" key="3">
    <source>
        <dbReference type="EMBL" id="MFD2839885.1"/>
    </source>
</evidence>
<protein>
    <submittedName>
        <fullName evidence="3">Uncharacterized protein</fullName>
    </submittedName>
</protein>
<gene>
    <name evidence="3" type="ORF">ACFSYH_04790</name>
</gene>
<evidence type="ECO:0000313" key="4">
    <source>
        <dbReference type="Proteomes" id="UP001597391"/>
    </source>
</evidence>
<sequence length="109" mass="11887">MNAALVNGVLVFETETSPEPTATETAGVPRPEDQLRSDLTEYDVSPGLQGFLVTFGVAVTLVLLLVFMSRRLRSVKYRGGAQQRVTATFDGEGPRLRSHGVEEPPQKTQ</sequence>
<keyword evidence="4" id="KW-1185">Reference proteome</keyword>
<keyword evidence="2" id="KW-0472">Membrane</keyword>
<keyword evidence="2" id="KW-1133">Transmembrane helix</keyword>
<accession>A0ABW5XBR7</accession>
<feature type="transmembrane region" description="Helical" evidence="2">
    <location>
        <begin position="48"/>
        <end position="68"/>
    </location>
</feature>
<dbReference type="Proteomes" id="UP001597391">
    <property type="component" value="Unassembled WGS sequence"/>
</dbReference>
<name>A0ABW5XBR7_9MICO</name>
<keyword evidence="2" id="KW-0812">Transmembrane</keyword>
<evidence type="ECO:0000256" key="2">
    <source>
        <dbReference type="SAM" id="Phobius"/>
    </source>
</evidence>
<feature type="region of interest" description="Disordered" evidence="1">
    <location>
        <begin position="86"/>
        <end position="109"/>
    </location>
</feature>
<evidence type="ECO:0000256" key="1">
    <source>
        <dbReference type="SAM" id="MobiDB-lite"/>
    </source>
</evidence>